<dbReference type="Gene3D" id="3.40.50.1820">
    <property type="entry name" value="alpha/beta hydrolase"/>
    <property type="match status" value="1"/>
</dbReference>
<sequence>MPIGVRVASGRAAGGVVPFGVRVAAGLLAVAAFLPALTSLAQPAHAGTSAGHAVDTRAPRVEERPCPVPVPGGTRCGFLVVPERRAVPAGREIRVGYAVHRSTAADRKPDPVVYSGGGPGSPSIQLTGFLTRMPLGRDRDVVVIEQRGGRWSEPRLDCPEIARALVGTLTLPGQSSDPAERGLITANATACHDRLTRQGVDLRGYVTTEMAADVVDLRHALGYDRWNLFGVGHSTRTMTAVAAADPQGTRSVVLDSFLPGQVRYHDQARANLAGTLANLGRRWRGLPARFAAMVERLNKEPARLDTADPLTGRPLTVRLTGDDVATILTEAMREADVLPVVPALVDGVAAGDDRPLQVLADRAGGALKSHEFGLYYAVMCQEEAPLSTFADQGHPRLFTTVAYQAVCAAWHLPSLPATTPAPSAASPSAFAASGSVPSAYGAPASGSSTAPVLVVGGQYDPVTAPGPARTAASALPGARFVEFAGVGHAVFLSSGCGRRTISAFVADPAATGAPCDPRRAAYQVWRQGEFHLTPAVHRISTGAWWLLIPFVLFFLTSAAQVVAGTRVLARRGMVRKVPSVVALTTVAGLAGVVFTLLTVVGVHSVARSDEAALAVGVPSAVTWYGALAVLSAALSVVALVRGHYQWRAAIPAATAVLLLVWGFVFF</sequence>
<feature type="transmembrane region" description="Helical" evidence="1">
    <location>
        <begin position="580"/>
        <end position="601"/>
    </location>
</feature>
<reference evidence="4" key="1">
    <citation type="journal article" date="2019" name="Int. J. Syst. Evol. Microbiol.">
        <title>The Global Catalogue of Microorganisms (GCM) 10K type strain sequencing project: providing services to taxonomists for standard genome sequencing and annotation.</title>
        <authorList>
            <consortium name="The Broad Institute Genomics Platform"/>
            <consortium name="The Broad Institute Genome Sequencing Center for Infectious Disease"/>
            <person name="Wu L."/>
            <person name="Ma J."/>
        </authorList>
    </citation>
    <scope>NUCLEOTIDE SEQUENCE [LARGE SCALE GENOMIC DNA]</scope>
    <source>
        <strain evidence="4">CCUG 49560</strain>
    </source>
</reference>
<dbReference type="GO" id="GO:0016787">
    <property type="term" value="F:hydrolase activity"/>
    <property type="evidence" value="ECO:0007669"/>
    <property type="project" value="UniProtKB-KW"/>
</dbReference>
<evidence type="ECO:0000313" key="4">
    <source>
        <dbReference type="Proteomes" id="UP001595891"/>
    </source>
</evidence>
<accession>A0ABV9E6Y0</accession>
<feature type="transmembrane region" description="Helical" evidence="1">
    <location>
        <begin position="543"/>
        <end position="568"/>
    </location>
</feature>
<dbReference type="InterPro" id="IPR000073">
    <property type="entry name" value="AB_hydrolase_1"/>
</dbReference>
<dbReference type="SUPFAM" id="SSF53474">
    <property type="entry name" value="alpha/beta-Hydrolases"/>
    <property type="match status" value="1"/>
</dbReference>
<feature type="domain" description="AB hydrolase-1" evidence="2">
    <location>
        <begin position="111"/>
        <end position="492"/>
    </location>
</feature>
<comment type="caution">
    <text evidence="3">The sequence shown here is derived from an EMBL/GenBank/DDBJ whole genome shotgun (WGS) entry which is preliminary data.</text>
</comment>
<feature type="transmembrane region" description="Helical" evidence="1">
    <location>
        <begin position="621"/>
        <end position="641"/>
    </location>
</feature>
<keyword evidence="1" id="KW-0472">Membrane</keyword>
<protein>
    <submittedName>
        <fullName evidence="3">Alpha/beta hydrolase</fullName>
    </submittedName>
</protein>
<dbReference type="RefSeq" id="WP_262841069.1">
    <property type="nucleotide sequence ID" value="NZ_JANZYP010000003.1"/>
</dbReference>
<organism evidence="3 4">
    <name type="scientific">Sphaerisporangium corydalis</name>
    <dbReference type="NCBI Taxonomy" id="1441875"/>
    <lineage>
        <taxon>Bacteria</taxon>
        <taxon>Bacillati</taxon>
        <taxon>Actinomycetota</taxon>
        <taxon>Actinomycetes</taxon>
        <taxon>Streptosporangiales</taxon>
        <taxon>Streptosporangiaceae</taxon>
        <taxon>Sphaerisporangium</taxon>
    </lineage>
</organism>
<evidence type="ECO:0000313" key="3">
    <source>
        <dbReference type="EMBL" id="MFC4585038.1"/>
    </source>
</evidence>
<keyword evidence="4" id="KW-1185">Reference proteome</keyword>
<keyword evidence="1" id="KW-0812">Transmembrane</keyword>
<proteinExistence type="predicted"/>
<name>A0ABV9E6Y0_9ACTN</name>
<feature type="transmembrane region" description="Helical" evidence="1">
    <location>
        <begin position="648"/>
        <end position="665"/>
    </location>
</feature>
<evidence type="ECO:0000256" key="1">
    <source>
        <dbReference type="SAM" id="Phobius"/>
    </source>
</evidence>
<evidence type="ECO:0000259" key="2">
    <source>
        <dbReference type="Pfam" id="PF00561"/>
    </source>
</evidence>
<dbReference type="Pfam" id="PF00561">
    <property type="entry name" value="Abhydrolase_1"/>
    <property type="match status" value="1"/>
</dbReference>
<keyword evidence="1" id="KW-1133">Transmembrane helix</keyword>
<keyword evidence="3" id="KW-0378">Hydrolase</keyword>
<dbReference type="InterPro" id="IPR029058">
    <property type="entry name" value="AB_hydrolase_fold"/>
</dbReference>
<gene>
    <name evidence="3" type="ORF">ACFO8L_03060</name>
</gene>
<dbReference type="EMBL" id="JBHSFN010000001">
    <property type="protein sequence ID" value="MFC4585038.1"/>
    <property type="molecule type" value="Genomic_DNA"/>
</dbReference>
<dbReference type="Proteomes" id="UP001595891">
    <property type="component" value="Unassembled WGS sequence"/>
</dbReference>